<keyword evidence="6 19" id="KW-0812">Transmembrane</keyword>
<comment type="catalytic activity">
    <reaction evidence="16">
        <text>ATP + H2O = ADP + phosphate + H(+)</text>
        <dbReference type="Rhea" id="RHEA:13065"/>
        <dbReference type="ChEBI" id="CHEBI:15377"/>
        <dbReference type="ChEBI" id="CHEBI:15378"/>
        <dbReference type="ChEBI" id="CHEBI:30616"/>
        <dbReference type="ChEBI" id="CHEBI:43474"/>
        <dbReference type="ChEBI" id="CHEBI:456216"/>
    </reaction>
    <physiologicalReaction direction="left-to-right" evidence="16">
        <dbReference type="Rhea" id="RHEA:13066"/>
    </physiologicalReaction>
</comment>
<evidence type="ECO:0000256" key="3">
    <source>
        <dbReference type="ARBA" id="ARBA00010044"/>
    </source>
</evidence>
<keyword evidence="14" id="KW-0496">Mitochondrion</keyword>
<evidence type="ECO:0000256" key="14">
    <source>
        <dbReference type="ARBA" id="ARBA00023128"/>
    </source>
</evidence>
<accession>A0A4T0X1K6</accession>
<dbReference type="AlphaFoldDB" id="A0A4T0X1K6"/>
<dbReference type="InterPro" id="IPR005936">
    <property type="entry name" value="FtsH"/>
</dbReference>
<dbReference type="Pfam" id="PF01434">
    <property type="entry name" value="Peptidase_M41"/>
    <property type="match status" value="1"/>
</dbReference>
<dbReference type="Gene3D" id="3.40.1690.20">
    <property type="match status" value="1"/>
</dbReference>
<evidence type="ECO:0000256" key="11">
    <source>
        <dbReference type="ARBA" id="ARBA00022840"/>
    </source>
</evidence>
<dbReference type="FunFam" id="1.20.58.760:FF:000003">
    <property type="entry name" value="AFG3-like AAA ATPase 2"/>
    <property type="match status" value="1"/>
</dbReference>
<comment type="similarity">
    <text evidence="3">In the C-terminal section; belongs to the peptidase M41 family.</text>
</comment>
<dbReference type="SUPFAM" id="SSF140990">
    <property type="entry name" value="FtsH protease domain-like"/>
    <property type="match status" value="1"/>
</dbReference>
<protein>
    <recommendedName>
        <fullName evidence="20">AAA+ ATPase domain-containing protein</fullName>
    </recommendedName>
</protein>
<dbReference type="GO" id="GO:0034982">
    <property type="term" value="P:mitochondrial protein processing"/>
    <property type="evidence" value="ECO:0007669"/>
    <property type="project" value="TreeGrafter"/>
</dbReference>
<dbReference type="Pfam" id="PF00004">
    <property type="entry name" value="AAA"/>
    <property type="match status" value="1"/>
</dbReference>
<comment type="subunit">
    <text evidence="17">Component of the 850 kDa m-AAA protease complex, a heterohexamer composed of YTA12/RCA1 and YTA10/AFG3. Associates with the prohibitin complex, composed of PHB1 and PHB2, inhibiting the activity of the m-AAA protease complex.</text>
</comment>
<keyword evidence="11" id="KW-0067">ATP-binding</keyword>
<evidence type="ECO:0000256" key="17">
    <source>
        <dbReference type="ARBA" id="ARBA00065348"/>
    </source>
</evidence>
<keyword evidence="5" id="KW-0645">Protease</keyword>
<dbReference type="EMBL" id="SELW01000370">
    <property type="protein sequence ID" value="TID28807.1"/>
    <property type="molecule type" value="Genomic_DNA"/>
</dbReference>
<dbReference type="InterPro" id="IPR027417">
    <property type="entry name" value="P-loop_NTPase"/>
</dbReference>
<evidence type="ECO:0000256" key="5">
    <source>
        <dbReference type="ARBA" id="ARBA00022670"/>
    </source>
</evidence>
<dbReference type="PANTHER" id="PTHR43655">
    <property type="entry name" value="ATP-DEPENDENT PROTEASE"/>
    <property type="match status" value="1"/>
</dbReference>
<comment type="caution">
    <text evidence="21">The sequence shown here is derived from an EMBL/GenBank/DDBJ whole genome shotgun (WGS) entry which is preliminary data.</text>
</comment>
<dbReference type="GO" id="GO:0016887">
    <property type="term" value="F:ATP hydrolysis activity"/>
    <property type="evidence" value="ECO:0007669"/>
    <property type="project" value="InterPro"/>
</dbReference>
<evidence type="ECO:0000259" key="20">
    <source>
        <dbReference type="SMART" id="SM00382"/>
    </source>
</evidence>
<evidence type="ECO:0000256" key="1">
    <source>
        <dbReference type="ARBA" id="ARBA00001947"/>
    </source>
</evidence>
<dbReference type="GO" id="GO:0097002">
    <property type="term" value="C:mitochondrial inner boundary membrane"/>
    <property type="evidence" value="ECO:0007669"/>
    <property type="project" value="UniProtKB-ARBA"/>
</dbReference>
<evidence type="ECO:0000256" key="9">
    <source>
        <dbReference type="ARBA" id="ARBA00022801"/>
    </source>
</evidence>
<dbReference type="InterPro" id="IPR041569">
    <property type="entry name" value="AAA_lid_3"/>
</dbReference>
<name>A0A4T0X1K6_9ASCO</name>
<dbReference type="InterPro" id="IPR000642">
    <property type="entry name" value="Peptidase_M41"/>
</dbReference>
<evidence type="ECO:0000256" key="16">
    <source>
        <dbReference type="ARBA" id="ARBA00048778"/>
    </source>
</evidence>
<evidence type="ECO:0000256" key="7">
    <source>
        <dbReference type="ARBA" id="ARBA00022723"/>
    </source>
</evidence>
<dbReference type="InterPro" id="IPR003959">
    <property type="entry name" value="ATPase_AAA_core"/>
</dbReference>
<dbReference type="InterPro" id="IPR037219">
    <property type="entry name" value="Peptidase_M41-like"/>
</dbReference>
<keyword evidence="10" id="KW-0862">Zinc</keyword>
<dbReference type="Proteomes" id="UP000307173">
    <property type="component" value="Unassembled WGS sequence"/>
</dbReference>
<dbReference type="FunFam" id="3.40.50.300:FF:000001">
    <property type="entry name" value="ATP-dependent zinc metalloprotease FtsH"/>
    <property type="match status" value="1"/>
</dbReference>
<evidence type="ECO:0000256" key="2">
    <source>
        <dbReference type="ARBA" id="ARBA00004225"/>
    </source>
</evidence>
<feature type="transmembrane region" description="Helical" evidence="19">
    <location>
        <begin position="223"/>
        <end position="240"/>
    </location>
</feature>
<dbReference type="Gene3D" id="1.20.58.760">
    <property type="entry name" value="Peptidase M41"/>
    <property type="match status" value="1"/>
</dbReference>
<feature type="compositionally biased region" description="Basic and acidic residues" evidence="18">
    <location>
        <begin position="164"/>
        <end position="177"/>
    </location>
</feature>
<dbReference type="OrthoDB" id="1413014at2759"/>
<dbReference type="GO" id="GO:0008270">
    <property type="term" value="F:zinc ion binding"/>
    <property type="evidence" value="ECO:0007669"/>
    <property type="project" value="InterPro"/>
</dbReference>
<dbReference type="FunFam" id="1.10.8.60:FF:000019">
    <property type="entry name" value="AFG3-like AAA ATPase 2"/>
    <property type="match status" value="1"/>
</dbReference>
<evidence type="ECO:0000256" key="4">
    <source>
        <dbReference type="ARBA" id="ARBA00010550"/>
    </source>
</evidence>
<dbReference type="InterPro" id="IPR003593">
    <property type="entry name" value="AAA+_ATPase"/>
</dbReference>
<feature type="region of interest" description="Disordered" evidence="18">
    <location>
        <begin position="159"/>
        <end position="184"/>
    </location>
</feature>
<keyword evidence="9" id="KW-0378">Hydrolase</keyword>
<keyword evidence="22" id="KW-1185">Reference proteome</keyword>
<keyword evidence="13" id="KW-0482">Metalloprotease</keyword>
<comment type="subcellular location">
    <subcellularLocation>
        <location evidence="2">Mitochondrion membrane</location>
        <topology evidence="2">Multi-pass membrane protein</topology>
    </subcellularLocation>
</comment>
<dbReference type="GO" id="GO:0030163">
    <property type="term" value="P:protein catabolic process"/>
    <property type="evidence" value="ECO:0007669"/>
    <property type="project" value="UniProtKB-ARBA"/>
</dbReference>
<dbReference type="CDD" id="cd19501">
    <property type="entry name" value="RecA-like_FtsH"/>
    <property type="match status" value="1"/>
</dbReference>
<dbReference type="Gene3D" id="3.40.50.300">
    <property type="entry name" value="P-loop containing nucleotide triphosphate hydrolases"/>
    <property type="match status" value="1"/>
</dbReference>
<evidence type="ECO:0000256" key="18">
    <source>
        <dbReference type="SAM" id="MobiDB-lite"/>
    </source>
</evidence>
<evidence type="ECO:0000256" key="12">
    <source>
        <dbReference type="ARBA" id="ARBA00022989"/>
    </source>
</evidence>
<evidence type="ECO:0000256" key="8">
    <source>
        <dbReference type="ARBA" id="ARBA00022741"/>
    </source>
</evidence>
<dbReference type="GO" id="GO:0004176">
    <property type="term" value="F:ATP-dependent peptidase activity"/>
    <property type="evidence" value="ECO:0007669"/>
    <property type="project" value="InterPro"/>
</dbReference>
<dbReference type="GO" id="GO:0006465">
    <property type="term" value="P:signal peptide processing"/>
    <property type="evidence" value="ECO:0007669"/>
    <property type="project" value="UniProtKB-ARBA"/>
</dbReference>
<evidence type="ECO:0000256" key="10">
    <source>
        <dbReference type="ARBA" id="ARBA00022833"/>
    </source>
</evidence>
<comment type="similarity">
    <text evidence="4">In the N-terminal section; belongs to the AAA ATPase family.</text>
</comment>
<proteinExistence type="inferred from homology"/>
<keyword evidence="12 19" id="KW-1133">Transmembrane helix</keyword>
<sequence>MIIFPRGVRKVITTRTLVQNRCLNARLFSCAKRLYPKKSPALKQFSLISYRFNSGTPERKYNSNGQRELSDEEAKEILDQLKHIWKDQTQSQNEAIIKLFEKYQMGGMISPSASKVISTILRDHEATKPGEKVENVQKFHQALMHYHMHKQMKLNDEEDPIFNPKEENKKVKNKKNDDEDTKPFGIKFDIETGEDAKKHKPFEFRSRQSKDEKTKFLEMEFRLDTLLLYIIAGTLVLYTLNSESFDKEITYQEFETSLLSKGYVDRLIVVNNDYVQVILNDFGKNQPVHDPRVEYYFTIGSLEKFEEKLKKSQDAYNIPEEKRIPVMYVHATNLWKSLWSILPTVLLFGFIFWSTKKMLSSGGGIGGGIFGQKKTFKKFNADENVKITFNDVAGCNEAKEEIMEFVNFLKHPQKYERLGAKIPRGAILNGPPGTGKTLLAKATAGEAGVPFYSVSGSEFVEMFVGVGASRVRELFKTARENAPSIVFVDEIDAIGKSRGKGKGMGGNDERENTLNQLLVEMDGFKSDDHVVVFAGTNRVDVLDPALLRPGRFDRKIYIGNPELDGRKDIFGVHLKQIKLAPNTDLDDLKGRLATLTPGFSGADIANVCNEAALIAARKDEDFVNLKHFEQAIERVIGGLEKKTKLLSDQEKKVVAYHEAGHAICGWYLEYADPLLKVSIVPRGQGALGYAQYLPADIYLYTTQKLLDRMTMTLGGRVSEEIHFDSVTSGAADDFEKVTSMAQKMVLGCGLSPKVGLVSYDMDRGNDFTKPFSDKTAKTIDEEIHRIVDESYRRCKDLLISKGEELEKVAQRLLEKEVITREDMIELLGKRPFPNRNDAFDKYLEKKLESDDNDADFKESKKSKDNDDEKNCDDKN</sequence>
<dbReference type="InterPro" id="IPR011546">
    <property type="entry name" value="Pept_M41_FtsH_extracell"/>
</dbReference>
<dbReference type="PANTHER" id="PTHR43655:SF14">
    <property type="entry name" value="MITOCHONDRIAL RESPIRATORY CHAIN COMPLEXES ASSEMBLY PROTEIN YTA12"/>
    <property type="match status" value="1"/>
</dbReference>
<gene>
    <name evidence="21" type="ORF">CANINC_002326</name>
</gene>
<evidence type="ECO:0000256" key="15">
    <source>
        <dbReference type="ARBA" id="ARBA00023136"/>
    </source>
</evidence>
<organism evidence="21 22">
    <name type="scientific">Pichia inconspicua</name>
    <dbReference type="NCBI Taxonomy" id="52247"/>
    <lineage>
        <taxon>Eukaryota</taxon>
        <taxon>Fungi</taxon>
        <taxon>Dikarya</taxon>
        <taxon>Ascomycota</taxon>
        <taxon>Saccharomycotina</taxon>
        <taxon>Pichiomycetes</taxon>
        <taxon>Pichiales</taxon>
        <taxon>Pichiaceae</taxon>
        <taxon>Pichia</taxon>
    </lineage>
</organism>
<evidence type="ECO:0000313" key="21">
    <source>
        <dbReference type="EMBL" id="TID28807.1"/>
    </source>
</evidence>
<dbReference type="InterPro" id="IPR050928">
    <property type="entry name" value="ATP-dep_Zn_Metalloprotease"/>
</dbReference>
<dbReference type="SUPFAM" id="SSF52540">
    <property type="entry name" value="P-loop containing nucleoside triphosphate hydrolases"/>
    <property type="match status" value="1"/>
</dbReference>
<dbReference type="InterPro" id="IPR003960">
    <property type="entry name" value="ATPase_AAA_CS"/>
</dbReference>
<dbReference type="Pfam" id="PF06480">
    <property type="entry name" value="FtsH_ext"/>
    <property type="match status" value="1"/>
</dbReference>
<dbReference type="SMART" id="SM00382">
    <property type="entry name" value="AAA"/>
    <property type="match status" value="1"/>
</dbReference>
<dbReference type="Gene3D" id="1.10.8.60">
    <property type="match status" value="1"/>
</dbReference>
<dbReference type="GO" id="GO:0005524">
    <property type="term" value="F:ATP binding"/>
    <property type="evidence" value="ECO:0007669"/>
    <property type="project" value="UniProtKB-KW"/>
</dbReference>
<dbReference type="HAMAP" id="MF_01458">
    <property type="entry name" value="FtsH"/>
    <property type="match status" value="1"/>
</dbReference>
<dbReference type="PROSITE" id="PS00674">
    <property type="entry name" value="AAA"/>
    <property type="match status" value="1"/>
</dbReference>
<keyword evidence="8" id="KW-0547">Nucleotide-binding</keyword>
<evidence type="ECO:0000256" key="6">
    <source>
        <dbReference type="ARBA" id="ARBA00022692"/>
    </source>
</evidence>
<keyword evidence="15 19" id="KW-0472">Membrane</keyword>
<feature type="transmembrane region" description="Helical" evidence="19">
    <location>
        <begin position="334"/>
        <end position="353"/>
    </location>
</feature>
<reference evidence="21 22" key="1">
    <citation type="journal article" date="2019" name="Front. Genet.">
        <title>Whole-Genome Sequencing of the Opportunistic Yeast Pathogen Candida inconspicua Uncovers Its Hybrid Origin.</title>
        <authorList>
            <person name="Mixao V."/>
            <person name="Hansen A.P."/>
            <person name="Saus E."/>
            <person name="Boekhout T."/>
            <person name="Lass-Florl C."/>
            <person name="Gabaldon T."/>
        </authorList>
    </citation>
    <scope>NUCLEOTIDE SEQUENCE [LARGE SCALE GENOMIC DNA]</scope>
    <source>
        <strain evidence="21 22">CBS 180</strain>
    </source>
</reference>
<comment type="cofactor">
    <cofactor evidence="1">
        <name>Zn(2+)</name>
        <dbReference type="ChEBI" id="CHEBI:29105"/>
    </cofactor>
</comment>
<feature type="domain" description="AAA+ ATPase" evidence="20">
    <location>
        <begin position="422"/>
        <end position="562"/>
    </location>
</feature>
<dbReference type="GO" id="GO:0004222">
    <property type="term" value="F:metalloendopeptidase activity"/>
    <property type="evidence" value="ECO:0007669"/>
    <property type="project" value="InterPro"/>
</dbReference>
<dbReference type="NCBIfam" id="TIGR01241">
    <property type="entry name" value="FtsH_fam"/>
    <property type="match status" value="1"/>
</dbReference>
<dbReference type="GO" id="GO:0005745">
    <property type="term" value="C:m-AAA complex"/>
    <property type="evidence" value="ECO:0007669"/>
    <property type="project" value="TreeGrafter"/>
</dbReference>
<keyword evidence="7" id="KW-0479">Metal-binding</keyword>
<dbReference type="STRING" id="52247.A0A4T0X1K6"/>
<dbReference type="GO" id="GO:0140567">
    <property type="term" value="F:membrane protein dislocase activity"/>
    <property type="evidence" value="ECO:0007669"/>
    <property type="project" value="UniProtKB-ARBA"/>
</dbReference>
<evidence type="ECO:0000256" key="19">
    <source>
        <dbReference type="SAM" id="Phobius"/>
    </source>
</evidence>
<feature type="region of interest" description="Disordered" evidence="18">
    <location>
        <begin position="849"/>
        <end position="875"/>
    </location>
</feature>
<evidence type="ECO:0000313" key="22">
    <source>
        <dbReference type="Proteomes" id="UP000307173"/>
    </source>
</evidence>
<evidence type="ECO:0000256" key="13">
    <source>
        <dbReference type="ARBA" id="ARBA00023049"/>
    </source>
</evidence>
<dbReference type="GO" id="GO:0065003">
    <property type="term" value="P:protein-containing complex assembly"/>
    <property type="evidence" value="ECO:0007669"/>
    <property type="project" value="UniProtKB-ARBA"/>
</dbReference>
<dbReference type="Pfam" id="PF17862">
    <property type="entry name" value="AAA_lid_3"/>
    <property type="match status" value="1"/>
</dbReference>